<protein>
    <submittedName>
        <fullName evidence="2">Uncharacterized protein LOC107027678</fullName>
    </submittedName>
</protein>
<proteinExistence type="predicted"/>
<keyword evidence="1" id="KW-1185">Reference proteome</keyword>
<reference evidence="2" key="2">
    <citation type="submission" date="2025-08" db="UniProtKB">
        <authorList>
            <consortium name="RefSeq"/>
        </authorList>
    </citation>
    <scope>IDENTIFICATION</scope>
</reference>
<name>A0ABM1HE85_SOLPN</name>
<reference evidence="1" key="1">
    <citation type="journal article" date="2014" name="Nat. Genet.">
        <title>The genome of the stress-tolerant wild tomato species Solanum pennellii.</title>
        <authorList>
            <person name="Bolger A."/>
            <person name="Scossa F."/>
            <person name="Bolger M.E."/>
            <person name="Lanz C."/>
            <person name="Maumus F."/>
            <person name="Tohge T."/>
            <person name="Quesneville H."/>
            <person name="Alseekh S."/>
            <person name="Sorensen I."/>
            <person name="Lichtenstein G."/>
            <person name="Fich E.A."/>
            <person name="Conte M."/>
            <person name="Keller H."/>
            <person name="Schneeberger K."/>
            <person name="Schwacke R."/>
            <person name="Ofner I."/>
            <person name="Vrebalov J."/>
            <person name="Xu Y."/>
            <person name="Osorio S."/>
            <person name="Aflitos S.A."/>
            <person name="Schijlen E."/>
            <person name="Jimenez-Gomez J.M."/>
            <person name="Ryngajllo M."/>
            <person name="Kimura S."/>
            <person name="Kumar R."/>
            <person name="Koenig D."/>
            <person name="Headland L.R."/>
            <person name="Maloof J.N."/>
            <person name="Sinha N."/>
            <person name="van Ham R.C."/>
            <person name="Lankhorst R.K."/>
            <person name="Mao L."/>
            <person name="Vogel A."/>
            <person name="Arsova B."/>
            <person name="Panstruga R."/>
            <person name="Fei Z."/>
            <person name="Rose J.K."/>
            <person name="Zamir D."/>
            <person name="Carrari F."/>
            <person name="Giovannoni J.J."/>
            <person name="Weigel D."/>
            <person name="Usadel B."/>
            <person name="Fernie A.R."/>
        </authorList>
    </citation>
    <scope>NUCLEOTIDE SEQUENCE [LARGE SCALE GENOMIC DNA]</scope>
    <source>
        <strain evidence="1">cv. LA0716</strain>
    </source>
</reference>
<gene>
    <name evidence="2" type="primary">LOC107027678</name>
</gene>
<evidence type="ECO:0000313" key="2">
    <source>
        <dbReference type="RefSeq" id="XP_015084262.1"/>
    </source>
</evidence>
<accession>A0ABM1HE85</accession>
<evidence type="ECO:0000313" key="1">
    <source>
        <dbReference type="Proteomes" id="UP000694930"/>
    </source>
</evidence>
<dbReference type="RefSeq" id="XP_015084262.1">
    <property type="nucleotide sequence ID" value="XM_015228776.1"/>
</dbReference>
<dbReference type="GeneID" id="107027678"/>
<organism evidence="1 2">
    <name type="scientific">Solanum pennellii</name>
    <name type="common">Tomato</name>
    <name type="synonym">Lycopersicon pennellii</name>
    <dbReference type="NCBI Taxonomy" id="28526"/>
    <lineage>
        <taxon>Eukaryota</taxon>
        <taxon>Viridiplantae</taxon>
        <taxon>Streptophyta</taxon>
        <taxon>Embryophyta</taxon>
        <taxon>Tracheophyta</taxon>
        <taxon>Spermatophyta</taxon>
        <taxon>Magnoliopsida</taxon>
        <taxon>eudicotyledons</taxon>
        <taxon>Gunneridae</taxon>
        <taxon>Pentapetalae</taxon>
        <taxon>asterids</taxon>
        <taxon>lamiids</taxon>
        <taxon>Solanales</taxon>
        <taxon>Solanaceae</taxon>
        <taxon>Solanoideae</taxon>
        <taxon>Solaneae</taxon>
        <taxon>Solanum</taxon>
        <taxon>Solanum subgen. Lycopersicon</taxon>
    </lineage>
</organism>
<sequence>MWAMKMLKKDWNEAADQRLNGLNELDEFPLKAYESSAIYKYNMKQYHDQRIEKRESVVGELVLLFNYKLRLFPRNLPSKWTGPFLITKVFPHGAVELDNKESARFTVNGQRIKIYLGHAESVHEVVETYHLDEF</sequence>
<dbReference type="Proteomes" id="UP000694930">
    <property type="component" value="Chromosome 8"/>
</dbReference>